<proteinExistence type="predicted"/>
<dbReference type="EMBL" id="CM037622">
    <property type="protein sequence ID" value="KAH8003221.1"/>
    <property type="molecule type" value="Genomic_DNA"/>
</dbReference>
<name>A0ACB8FDS9_9SAUR</name>
<comment type="caution">
    <text evidence="1">The sequence shown here is derived from an EMBL/GenBank/DDBJ whole genome shotgun (WGS) entry which is preliminary data.</text>
</comment>
<gene>
    <name evidence="1" type="primary">AFG3L2_1</name>
    <name evidence="1" type="ORF">K3G42_015476</name>
</gene>
<protein>
    <submittedName>
        <fullName evidence="1">AFG3-like protein 2</fullName>
    </submittedName>
</protein>
<sequence length="253" mass="28348">MAHRYLWLSRGCCRRRCSPSGLPGPQQQQQVVWSRGLTAPSPCPRLLQDQIATQVPASRNNALVNVIAAYRRLCSQPPKGFEKYFPDEKKANETKASDGDTKDVKPNNSQRPARSSTGGGGGSSGGTGGSGGKKGGKKEDTGWWSRLQKGEFPWDDKEFRFYFMGSTIFWAGVTYYFFFRNAGREITWKDFVNNYLSKGVVDKLEVVNKRFVRVVFTPGKSPIDGQYVWFNIGSVDTFEQGNLENSCSLRIEE</sequence>
<evidence type="ECO:0000313" key="1">
    <source>
        <dbReference type="EMBL" id="KAH8003221.1"/>
    </source>
</evidence>
<dbReference type="Proteomes" id="UP000827872">
    <property type="component" value="Linkage Group LG09"/>
</dbReference>
<evidence type="ECO:0000313" key="2">
    <source>
        <dbReference type="Proteomes" id="UP000827872"/>
    </source>
</evidence>
<organism evidence="1 2">
    <name type="scientific">Sphaerodactylus townsendi</name>
    <dbReference type="NCBI Taxonomy" id="933632"/>
    <lineage>
        <taxon>Eukaryota</taxon>
        <taxon>Metazoa</taxon>
        <taxon>Chordata</taxon>
        <taxon>Craniata</taxon>
        <taxon>Vertebrata</taxon>
        <taxon>Euteleostomi</taxon>
        <taxon>Lepidosauria</taxon>
        <taxon>Squamata</taxon>
        <taxon>Bifurcata</taxon>
        <taxon>Gekkota</taxon>
        <taxon>Sphaerodactylidae</taxon>
        <taxon>Sphaerodactylus</taxon>
    </lineage>
</organism>
<accession>A0ACB8FDS9</accession>
<keyword evidence="2" id="KW-1185">Reference proteome</keyword>
<reference evidence="1" key="1">
    <citation type="submission" date="2021-08" db="EMBL/GenBank/DDBJ databases">
        <title>The first chromosome-level gecko genome reveals the dynamic sex chromosomes of Neotropical dwarf geckos (Sphaerodactylidae: Sphaerodactylus).</title>
        <authorList>
            <person name="Pinto B.J."/>
            <person name="Keating S.E."/>
            <person name="Gamble T."/>
        </authorList>
    </citation>
    <scope>NUCLEOTIDE SEQUENCE</scope>
    <source>
        <strain evidence="1">TG3544</strain>
    </source>
</reference>